<organism evidence="1 2">
    <name type="scientific">Lecanicillium saksenae</name>
    <dbReference type="NCBI Taxonomy" id="468837"/>
    <lineage>
        <taxon>Eukaryota</taxon>
        <taxon>Fungi</taxon>
        <taxon>Dikarya</taxon>
        <taxon>Ascomycota</taxon>
        <taxon>Pezizomycotina</taxon>
        <taxon>Sordariomycetes</taxon>
        <taxon>Hypocreomycetidae</taxon>
        <taxon>Hypocreales</taxon>
        <taxon>Cordycipitaceae</taxon>
        <taxon>Lecanicillium</taxon>
    </lineage>
</organism>
<gene>
    <name evidence="1" type="ORF">NLG97_g4756</name>
</gene>
<evidence type="ECO:0000313" key="1">
    <source>
        <dbReference type="EMBL" id="KAJ3493397.1"/>
    </source>
</evidence>
<dbReference type="Proteomes" id="UP001148737">
    <property type="component" value="Unassembled WGS sequence"/>
</dbReference>
<protein>
    <submittedName>
        <fullName evidence="1">Uncharacterized protein</fullName>
    </submittedName>
</protein>
<proteinExistence type="predicted"/>
<comment type="caution">
    <text evidence="1">The sequence shown here is derived from an EMBL/GenBank/DDBJ whole genome shotgun (WGS) entry which is preliminary data.</text>
</comment>
<dbReference type="EMBL" id="JANAKD010000491">
    <property type="protein sequence ID" value="KAJ3493397.1"/>
    <property type="molecule type" value="Genomic_DNA"/>
</dbReference>
<keyword evidence="2" id="KW-1185">Reference proteome</keyword>
<reference evidence="1" key="1">
    <citation type="submission" date="2022-07" db="EMBL/GenBank/DDBJ databases">
        <title>Genome Sequence of Lecanicillium saksenae.</title>
        <authorList>
            <person name="Buettner E."/>
        </authorList>
    </citation>
    <scope>NUCLEOTIDE SEQUENCE</scope>
    <source>
        <strain evidence="1">VT-O1</strain>
    </source>
</reference>
<accession>A0ACC1QWY9</accession>
<evidence type="ECO:0000313" key="2">
    <source>
        <dbReference type="Proteomes" id="UP001148737"/>
    </source>
</evidence>
<sequence length="799" mass="88658">MVSNPPSNPSASARPSPATAQQPFPGAVSAASSAPQPRRTVMEIPAPLPRPSFIFRTDGGYSNDAKWVFEGWGTQIGQHISANTTKPDVNDIEKPRSFMLAEACKKHDILYIIMHQRYCTWSRDKEAAYALLHPYSRDAIDNGFGALAVLLKSNDDLPGSQLEWFCQFPATSFDAYIPSPIMASITKDIVEFLIAFAAHWQELRVRILARGFPILVWELAHTLRCSSYMAQYLTFTLSRRILGCPDGHFSSLCGEIFAIDRNFEMGVASNSVPPEHIEPTRNDVTTASPAVASQSVPTAAARAPVPSQPIQSPMNPATPRLPSGSESVVTWHSHSPQVRGPQTATNAAPANHAMRKAAPRVSVPSSASPTVGHQAQVLNSQTSSQNSPAMQKQQAPIPVAPQPQPFLPSQNLAALLDREPGKVLRRIPEAEYPKAIYDMSSLRAGLHLARQRSPRRVPIKIEPTLNYQHVERLIVQPTKLGVSLDLTEIKFSLSKEHLEILPVVQTHFDLVHFPVVRFENNCRRFRVRVCRFPSARAEVSESRWALASTFWPEQMQVTINSKPCLLSRKQHFHVDLPAEITTAVKAGYNEIQVSLPALSQNEGGHEYFIAVEQIITHDYATVWRSVNSNPHIAAETTKDKIKHINELPGTDEIALLGRTSHVSVCDPVSSKICATPVRGANCKHLECFDLENWLRSRPGKPKSSATEPCLVDCWDCPICGSDARPTQLRVCDYFVNVVRELRESGNSETRTIAVGENGEWRPVFERSGHCNREGMSPRSLLRRPHQIPKETEVIEILDD</sequence>
<name>A0ACC1QWY9_9HYPO</name>